<dbReference type="RefSeq" id="WP_237380204.1">
    <property type="nucleotide sequence ID" value="NZ_CP071793.1"/>
</dbReference>
<evidence type="ECO:0000313" key="5">
    <source>
        <dbReference type="Proteomes" id="UP000663929"/>
    </source>
</evidence>
<evidence type="ECO:0000313" key="4">
    <source>
        <dbReference type="EMBL" id="QTD50477.1"/>
    </source>
</evidence>
<sequence>MILILWLALLAQAPEAPSPEQRDAVERLLRAATDGDLETVKQLVASGVDIESGNRYGMTPFYLAARRGHLDIVEYLVGKGAKIDVTDTLYHADVLTALLLETREHPHMVGYLRGKGIALTLGSMSDMVKLNHHATLKALLAHEVPELEVVLQAAAGQGHLEMVRVVLDSGKLKPEALVPALANAHFQGHREIAALLKKAGAPDPKPVTPAPKALAACAGSFYTKRGTLVRFEVREGRLFYYPPGEKRKPLRPLSERRFVNPEGLGSFFTFSDEAQPGEVVLKTSDYEVTLTRGEDAAETSSDSRKEVAKGEVAVAVSKESTTQSATSSKVAKPGNWPQFRGPGARGVADGQNVPTEWGEDRNIAWKVRIPGLAHASPVVWGDTVYVATAVNEKKDPLLRVGLFGDVASIGDLGPQQWVVMALDKHSGELEWSKVATAGKPKNDRHSKSTHANSTPVVDDKHLVVLFGSEGLFCFDHDGNVKWRTGLGLLEGGWFFDEKVEWGHGSSPVLYKDTVIVQCDRSRDSFLAAYRLSDGSLAWKVDRDEIPSWGSPTVVRGPGGDELVTNGTVAVRGYDPANGSLRWWLEGNSEIAVPTPFVHGEHIVVTNGYRPIQPIFIIKPGRRGDLSLGEDQTSNDHVVWSKRNGGPYLPTPVAYEDHLYVVDNRGTLSCYAMADGTRVYRKRLGPGVAFTASALAADGRLYLFSEYGQTFVIQTGKEYKLLAKNELNDHVLATPAMSDGYLFIRGQRHLTAVGKPR</sequence>
<dbReference type="Pfam" id="PF13360">
    <property type="entry name" value="PQQ_2"/>
    <property type="match status" value="1"/>
</dbReference>
<organism evidence="4 5">
    <name type="scientific">Sulfidibacter corallicola</name>
    <dbReference type="NCBI Taxonomy" id="2818388"/>
    <lineage>
        <taxon>Bacteria</taxon>
        <taxon>Pseudomonadati</taxon>
        <taxon>Acidobacteriota</taxon>
        <taxon>Holophagae</taxon>
        <taxon>Acanthopleuribacterales</taxon>
        <taxon>Acanthopleuribacteraceae</taxon>
        <taxon>Sulfidibacter</taxon>
    </lineage>
</organism>
<reference evidence="4" key="1">
    <citation type="submission" date="2021-03" db="EMBL/GenBank/DDBJ databases">
        <title>Acanthopleuribacteraceae sp. M133.</title>
        <authorList>
            <person name="Wang G."/>
        </authorList>
    </citation>
    <scope>NUCLEOTIDE SEQUENCE</scope>
    <source>
        <strain evidence="4">M133</strain>
    </source>
</reference>
<dbReference type="InterPro" id="IPR002372">
    <property type="entry name" value="PQQ_rpt_dom"/>
</dbReference>
<dbReference type="SUPFAM" id="SSF48403">
    <property type="entry name" value="Ankyrin repeat"/>
    <property type="match status" value="1"/>
</dbReference>
<feature type="domain" description="Pyrrolo-quinoline quinone repeat" evidence="3">
    <location>
        <begin position="418"/>
        <end position="678"/>
    </location>
</feature>
<dbReference type="KEGG" id="scor:J3U87_33250"/>
<gene>
    <name evidence="4" type="ORF">J3U87_33250</name>
</gene>
<dbReference type="PANTHER" id="PTHR34512">
    <property type="entry name" value="CELL SURFACE PROTEIN"/>
    <property type="match status" value="1"/>
</dbReference>
<dbReference type="SUPFAM" id="SSF50998">
    <property type="entry name" value="Quinoprotein alcohol dehydrogenase-like"/>
    <property type="match status" value="1"/>
</dbReference>
<dbReference type="InterPro" id="IPR036770">
    <property type="entry name" value="Ankyrin_rpt-contain_sf"/>
</dbReference>
<dbReference type="AlphaFoldDB" id="A0A8A4TLY6"/>
<dbReference type="PROSITE" id="PS50088">
    <property type="entry name" value="ANK_REPEAT"/>
    <property type="match status" value="1"/>
</dbReference>
<feature type="repeat" description="ANK" evidence="1">
    <location>
        <begin position="56"/>
        <end position="88"/>
    </location>
</feature>
<feature type="compositionally biased region" description="Polar residues" evidence="2">
    <location>
        <begin position="320"/>
        <end position="329"/>
    </location>
</feature>
<name>A0A8A4TLY6_SULCO</name>
<keyword evidence="1" id="KW-0040">ANK repeat</keyword>
<evidence type="ECO:0000259" key="3">
    <source>
        <dbReference type="Pfam" id="PF13360"/>
    </source>
</evidence>
<dbReference type="Proteomes" id="UP000663929">
    <property type="component" value="Chromosome"/>
</dbReference>
<proteinExistence type="predicted"/>
<evidence type="ECO:0000256" key="2">
    <source>
        <dbReference type="SAM" id="MobiDB-lite"/>
    </source>
</evidence>
<dbReference type="PROSITE" id="PS50297">
    <property type="entry name" value="ANK_REP_REGION"/>
    <property type="match status" value="1"/>
</dbReference>
<accession>A0A8A4TLY6</accession>
<dbReference type="InterPro" id="IPR015943">
    <property type="entry name" value="WD40/YVTN_repeat-like_dom_sf"/>
</dbReference>
<dbReference type="PANTHER" id="PTHR34512:SF30">
    <property type="entry name" value="OUTER MEMBRANE PROTEIN ASSEMBLY FACTOR BAMB"/>
    <property type="match status" value="1"/>
</dbReference>
<keyword evidence="5" id="KW-1185">Reference proteome</keyword>
<dbReference type="EMBL" id="CP071793">
    <property type="protein sequence ID" value="QTD50477.1"/>
    <property type="molecule type" value="Genomic_DNA"/>
</dbReference>
<dbReference type="InterPro" id="IPR002110">
    <property type="entry name" value="Ankyrin_rpt"/>
</dbReference>
<protein>
    <submittedName>
        <fullName evidence="4">PQQ-binding-like beta-propeller repeat protein</fullName>
    </submittedName>
</protein>
<dbReference type="InterPro" id="IPR011047">
    <property type="entry name" value="Quinoprotein_ADH-like_sf"/>
</dbReference>
<dbReference type="Gene3D" id="1.25.40.20">
    <property type="entry name" value="Ankyrin repeat-containing domain"/>
    <property type="match status" value="1"/>
</dbReference>
<dbReference type="SMART" id="SM00248">
    <property type="entry name" value="ANK"/>
    <property type="match status" value="3"/>
</dbReference>
<feature type="region of interest" description="Disordered" evidence="2">
    <location>
        <begin position="317"/>
        <end position="355"/>
    </location>
</feature>
<dbReference type="Gene3D" id="2.130.10.10">
    <property type="entry name" value="YVTN repeat-like/Quinoprotein amine dehydrogenase"/>
    <property type="match status" value="2"/>
</dbReference>
<dbReference type="Pfam" id="PF12796">
    <property type="entry name" value="Ank_2"/>
    <property type="match status" value="1"/>
</dbReference>
<evidence type="ECO:0000256" key="1">
    <source>
        <dbReference type="PROSITE-ProRule" id="PRU00023"/>
    </source>
</evidence>